<evidence type="ECO:0000259" key="11">
    <source>
        <dbReference type="PROSITE" id="PS51163"/>
    </source>
</evidence>
<dbReference type="Pfam" id="PF17788">
    <property type="entry name" value="HypF_C"/>
    <property type="match status" value="1"/>
</dbReference>
<dbReference type="PANTHER" id="PTHR42959:SF1">
    <property type="entry name" value="CARBAMOYLTRANSFERASE HYPF"/>
    <property type="match status" value="1"/>
</dbReference>
<dbReference type="InterPro" id="IPR055128">
    <property type="entry name" value="HypF_C_2"/>
</dbReference>
<dbReference type="InterPro" id="IPR041440">
    <property type="entry name" value="HypF_C"/>
</dbReference>
<dbReference type="PIRSF" id="PIRSF006256">
    <property type="entry name" value="CMPcnvr_hdrg_mat"/>
    <property type="match status" value="1"/>
</dbReference>
<dbReference type="NCBIfam" id="TIGR00143">
    <property type="entry name" value="hypF"/>
    <property type="match status" value="1"/>
</dbReference>
<evidence type="ECO:0000256" key="5">
    <source>
        <dbReference type="ARBA" id="ARBA00022771"/>
    </source>
</evidence>
<dbReference type="PROSITE" id="PS51163">
    <property type="entry name" value="YRDC"/>
    <property type="match status" value="1"/>
</dbReference>
<evidence type="ECO:0000313" key="12">
    <source>
        <dbReference type="EMBL" id="XBY45643.1"/>
    </source>
</evidence>
<evidence type="ECO:0000256" key="6">
    <source>
        <dbReference type="ARBA" id="ARBA00022833"/>
    </source>
</evidence>
<reference evidence="12" key="1">
    <citation type="submission" date="2024-06" db="EMBL/GenBank/DDBJ databases">
        <title>Methylostella associata gen. nov., sp. nov., a novel Ancalomicrobiaceae-affiliated facultatively methylotrophic bacteria that feed on methanotrophs of the genus Methylococcus.</title>
        <authorList>
            <person name="Saltykova V."/>
            <person name="Danilova O.V."/>
            <person name="Oshkin I.Y."/>
            <person name="Belova S.E."/>
            <person name="Pimenov N.V."/>
            <person name="Dedysh S.N."/>
        </authorList>
    </citation>
    <scope>NUCLEOTIDE SEQUENCE</scope>
    <source>
        <strain evidence="12">S20</strain>
    </source>
</reference>
<dbReference type="Pfam" id="PF07503">
    <property type="entry name" value="zf-HYPF"/>
    <property type="match status" value="2"/>
</dbReference>
<evidence type="ECO:0000256" key="4">
    <source>
        <dbReference type="ARBA" id="ARBA00022723"/>
    </source>
</evidence>
<dbReference type="EC" id="6.2.-.-" evidence="8"/>
<dbReference type="EMBL" id="CP158568">
    <property type="protein sequence ID" value="XBY45643.1"/>
    <property type="molecule type" value="Genomic_DNA"/>
</dbReference>
<dbReference type="Pfam" id="PF01300">
    <property type="entry name" value="Sua5_yciO_yrdC"/>
    <property type="match status" value="1"/>
</dbReference>
<organism evidence="12">
    <name type="scientific">Methyloraptor flagellatus</name>
    <dbReference type="NCBI Taxonomy" id="3162530"/>
    <lineage>
        <taxon>Bacteria</taxon>
        <taxon>Pseudomonadati</taxon>
        <taxon>Pseudomonadota</taxon>
        <taxon>Alphaproteobacteria</taxon>
        <taxon>Hyphomicrobiales</taxon>
        <taxon>Ancalomicrobiaceae</taxon>
        <taxon>Methyloraptor</taxon>
    </lineage>
</organism>
<dbReference type="InterPro" id="IPR036046">
    <property type="entry name" value="Acylphosphatase-like_dom_sf"/>
</dbReference>
<comment type="pathway">
    <text evidence="1 8">Protein modification; [NiFe] hydrogenase maturation.</text>
</comment>
<dbReference type="InterPro" id="IPR004421">
    <property type="entry name" value="Carbamoyltransferase_HypF"/>
</dbReference>
<dbReference type="SUPFAM" id="SSF54975">
    <property type="entry name" value="Acylphosphatase/BLUF domain-like"/>
    <property type="match status" value="1"/>
</dbReference>
<dbReference type="GO" id="GO:0008270">
    <property type="term" value="F:zinc ion binding"/>
    <property type="evidence" value="ECO:0007669"/>
    <property type="project" value="UniProtKB-KW"/>
</dbReference>
<dbReference type="Pfam" id="PF00708">
    <property type="entry name" value="Acylphosphatase"/>
    <property type="match status" value="1"/>
</dbReference>
<evidence type="ECO:0000259" key="10">
    <source>
        <dbReference type="PROSITE" id="PS51160"/>
    </source>
</evidence>
<evidence type="ECO:0000256" key="8">
    <source>
        <dbReference type="PIRNR" id="PIRNR006256"/>
    </source>
</evidence>
<dbReference type="GO" id="GO:0003998">
    <property type="term" value="F:acylphosphatase activity"/>
    <property type="evidence" value="ECO:0007669"/>
    <property type="project" value="UniProtKB-EC"/>
</dbReference>
<dbReference type="GO" id="GO:0016874">
    <property type="term" value="F:ligase activity"/>
    <property type="evidence" value="ECO:0007669"/>
    <property type="project" value="UniProtKB-UniRule"/>
</dbReference>
<dbReference type="PROSITE" id="PS00150">
    <property type="entry name" value="ACYLPHOSPHATASE_1"/>
    <property type="match status" value="1"/>
</dbReference>
<dbReference type="InterPro" id="IPR006070">
    <property type="entry name" value="Sua5-like_dom"/>
</dbReference>
<dbReference type="Gene3D" id="3.90.870.50">
    <property type="match status" value="1"/>
</dbReference>
<dbReference type="AlphaFoldDB" id="A0AAU7XCV0"/>
<evidence type="ECO:0000256" key="3">
    <source>
        <dbReference type="ARBA" id="ARBA00022598"/>
    </source>
</evidence>
<protein>
    <recommendedName>
        <fullName evidence="8">Carbamoyltransferase HypF</fullName>
        <ecNumber evidence="8">6.2.-.-</ecNumber>
    </recommendedName>
</protein>
<comment type="catalytic activity">
    <reaction evidence="7 8">
        <text>C-terminal L-cysteinyl-[HypE protein] + carbamoyl phosphate + ATP + H2O = C-terminal S-carboxamide-L-cysteinyl-[HypE protein] + AMP + phosphate + diphosphate + H(+)</text>
        <dbReference type="Rhea" id="RHEA:55636"/>
        <dbReference type="Rhea" id="RHEA-COMP:14247"/>
        <dbReference type="Rhea" id="RHEA-COMP:14392"/>
        <dbReference type="ChEBI" id="CHEBI:15377"/>
        <dbReference type="ChEBI" id="CHEBI:15378"/>
        <dbReference type="ChEBI" id="CHEBI:30616"/>
        <dbReference type="ChEBI" id="CHEBI:33019"/>
        <dbReference type="ChEBI" id="CHEBI:43474"/>
        <dbReference type="ChEBI" id="CHEBI:58228"/>
        <dbReference type="ChEBI" id="CHEBI:76913"/>
        <dbReference type="ChEBI" id="CHEBI:139126"/>
        <dbReference type="ChEBI" id="CHEBI:456215"/>
    </reaction>
</comment>
<dbReference type="GO" id="GO:0051604">
    <property type="term" value="P:protein maturation"/>
    <property type="evidence" value="ECO:0007669"/>
    <property type="project" value="TreeGrafter"/>
</dbReference>
<evidence type="ECO:0000256" key="7">
    <source>
        <dbReference type="ARBA" id="ARBA00048220"/>
    </source>
</evidence>
<dbReference type="InterPro" id="IPR011125">
    <property type="entry name" value="Znf_HypF"/>
</dbReference>
<keyword evidence="3 12" id="KW-0436">Ligase</keyword>
<accession>A0AAU7XCV0</accession>
<evidence type="ECO:0000256" key="2">
    <source>
        <dbReference type="ARBA" id="ARBA00008097"/>
    </source>
</evidence>
<dbReference type="GO" id="GO:0016743">
    <property type="term" value="F:carboxyl- or carbamoyltransferase activity"/>
    <property type="evidence" value="ECO:0007669"/>
    <property type="project" value="UniProtKB-UniRule"/>
</dbReference>
<comment type="function">
    <text evidence="8">Involved in the maturation of [NiFe] hydrogenases. Along with HypE, it catalyzes the synthesis of the CN ligands of the active site iron of [NiFe]-hydrogenases. HypF functions as a carbamoyl transferase using carbamoylphosphate as a substrate and transferring the carboxamido moiety in an ATP-dependent reaction to the thiolate of the C-terminal cysteine of HypE yielding a protein-S-carboxamide.</text>
</comment>
<evidence type="ECO:0000256" key="1">
    <source>
        <dbReference type="ARBA" id="ARBA00004711"/>
    </source>
</evidence>
<feature type="domain" description="YrdC-like" evidence="11">
    <location>
        <begin position="200"/>
        <end position="401"/>
    </location>
</feature>
<keyword evidence="6" id="KW-0862">Zinc</keyword>
<dbReference type="RefSeq" id="WP_407050735.1">
    <property type="nucleotide sequence ID" value="NZ_CP158568.1"/>
</dbReference>
<dbReference type="Gene3D" id="3.30.110.120">
    <property type="match status" value="1"/>
</dbReference>
<dbReference type="Pfam" id="PF22521">
    <property type="entry name" value="HypF_C_2"/>
    <property type="match status" value="1"/>
</dbReference>
<keyword evidence="9" id="KW-0378">Hydrolase</keyword>
<gene>
    <name evidence="12" type="primary">hypF</name>
    <name evidence="12" type="ORF">ABS361_05040</name>
</gene>
<dbReference type="PANTHER" id="PTHR42959">
    <property type="entry name" value="CARBAMOYLTRANSFERASE"/>
    <property type="match status" value="1"/>
</dbReference>
<dbReference type="KEGG" id="mflg:ABS361_05040"/>
<dbReference type="InterPro" id="IPR017968">
    <property type="entry name" value="Acylphosphatase_CS"/>
</dbReference>
<evidence type="ECO:0000256" key="9">
    <source>
        <dbReference type="PROSITE-ProRule" id="PRU00520"/>
    </source>
</evidence>
<dbReference type="Gene3D" id="3.30.420.40">
    <property type="match status" value="1"/>
</dbReference>
<dbReference type="InterPro" id="IPR017945">
    <property type="entry name" value="DHBP_synth_RibB-like_a/b_dom"/>
</dbReference>
<dbReference type="Gene3D" id="3.30.420.360">
    <property type="match status" value="1"/>
</dbReference>
<keyword evidence="4" id="KW-0479">Metal-binding</keyword>
<name>A0AAU7XCV0_9HYPH</name>
<dbReference type="PROSITE" id="PS51160">
    <property type="entry name" value="ACYLPHOSPHATASE_3"/>
    <property type="match status" value="1"/>
</dbReference>
<sequence>MTAPAPFAIGPDTRRVRVRVSGAVQGVGMRPFVHRLATDCGLAGFVRNGADGVTIEVEGARVAAFLARLGAEAPPLARIDRLAVEAIDEVAGEGEAAGFAILESLDGPVATRIPADAATCAACLDELFDPASRFFGYPFVNCTHCGPRYTITRRLPYDRPQTSMVGFPMCPACARDYADPANRRFHAEPIACPACGPRLTHDVATIAAAVRAGRIVALKGIGGFHLVCDATNEATVAELRRRKARDAKPFAVMVANAASVPFVAQATAAEIMLATDHARPIVVMAKNREEADPLAASVAPRLTRIGVMLAYAPVHHLLFAALADGPLAGHDAQAPNPIALVATSANPGGEPLVVDDADAARRLGGIADLIVGHDRPIAIRADDSVVQVIAGAPAFLRRARGYVPEPIELAEDGPSVLALGAHLKATVTVTRGREAFVSQHVGDLDTAETVRFWRETIAHLTAIVGVTPERVICDLHPDYRSSQLAEAFGAPTLRVQHHAAHVAAIAAEHGLSGPQIGLALDGHGLGADGGAWGGEMLLVDGADFRRLGHLEPLALPGGDRAAREPWRMGVAALHALGRGAEAGRFFAGRPLAGPLASRLAAGAETITTTSLGRLFDAAAALIGVADAQAYEGQAAMELEALVERPVALDGGFAIDAGVLSFRPLLGRLVAERPDVRAGAALFHGTLIEGLADWAAAGAAAAGLDRVLLGGGCLMNRVLAEGLVEALGRRGLIPVLARRLPPNDGGLSLGQAAIGMTMTRRTMQERAGVSDTADRLDG</sequence>
<feature type="active site" evidence="9">
    <location>
        <position position="30"/>
    </location>
</feature>
<dbReference type="InterPro" id="IPR001792">
    <property type="entry name" value="Acylphosphatase-like_dom"/>
</dbReference>
<dbReference type="SUPFAM" id="SSF55821">
    <property type="entry name" value="YrdC/RibB"/>
    <property type="match status" value="1"/>
</dbReference>
<keyword evidence="5" id="KW-0863">Zinc-finger</keyword>
<feature type="domain" description="Acylphosphatase-like" evidence="10">
    <location>
        <begin position="15"/>
        <end position="103"/>
    </location>
</feature>
<dbReference type="InterPro" id="IPR051060">
    <property type="entry name" value="Carbamoyltrans_HypF-like"/>
</dbReference>
<comment type="catalytic activity">
    <reaction evidence="9">
        <text>an acyl phosphate + H2O = a carboxylate + phosphate + H(+)</text>
        <dbReference type="Rhea" id="RHEA:14965"/>
        <dbReference type="ChEBI" id="CHEBI:15377"/>
        <dbReference type="ChEBI" id="CHEBI:15378"/>
        <dbReference type="ChEBI" id="CHEBI:29067"/>
        <dbReference type="ChEBI" id="CHEBI:43474"/>
        <dbReference type="ChEBI" id="CHEBI:59918"/>
        <dbReference type="EC" id="3.6.1.7"/>
    </reaction>
</comment>
<feature type="active site" evidence="9">
    <location>
        <position position="48"/>
    </location>
</feature>
<dbReference type="GO" id="GO:0003725">
    <property type="term" value="F:double-stranded RNA binding"/>
    <property type="evidence" value="ECO:0007669"/>
    <property type="project" value="InterPro"/>
</dbReference>
<proteinExistence type="inferred from homology"/>
<comment type="similarity">
    <text evidence="2 8">Belongs to the carbamoyltransferase HypF family.</text>
</comment>